<accession>C6HNI9</accession>
<dbReference type="HOGENOM" id="CLU_1730911_0_0_1"/>
<evidence type="ECO:0000313" key="1">
    <source>
        <dbReference type="EMBL" id="EER38035.1"/>
    </source>
</evidence>
<organism evidence="1 2">
    <name type="scientific">Ajellomyces capsulatus (strain H143)</name>
    <name type="common">Darling's disease fungus</name>
    <name type="synonym">Histoplasma capsulatum</name>
    <dbReference type="NCBI Taxonomy" id="544712"/>
    <lineage>
        <taxon>Eukaryota</taxon>
        <taxon>Fungi</taxon>
        <taxon>Dikarya</taxon>
        <taxon>Ascomycota</taxon>
        <taxon>Pezizomycotina</taxon>
        <taxon>Eurotiomycetes</taxon>
        <taxon>Eurotiomycetidae</taxon>
        <taxon>Onygenales</taxon>
        <taxon>Ajellomycetaceae</taxon>
        <taxon>Histoplasma</taxon>
    </lineage>
</organism>
<dbReference type="EMBL" id="GG692432">
    <property type="protein sequence ID" value="EER38035.1"/>
    <property type="molecule type" value="Genomic_DNA"/>
</dbReference>
<dbReference type="Proteomes" id="UP000002624">
    <property type="component" value="Unassembled WGS sequence"/>
</dbReference>
<protein>
    <submittedName>
        <fullName evidence="1">Uncharacterized protein</fullName>
    </submittedName>
</protein>
<dbReference type="AlphaFoldDB" id="C6HNI9"/>
<sequence length="151" mass="16994">MGGNALQLRVTCYHHEGVVLPLVQTPLLIRRGKSERSPDLRPSGANRTSASRSFYCVERNRYLNLSKEKPLMLSLRHKSKELAQYGNACNQPVRGLNIHVVMKGKGKLEIKVKSRPPFWHRCICRITRPFCVNLGLAKPSPAALRLLKPGT</sequence>
<gene>
    <name evidence="1" type="ORF">HCDG_07770</name>
</gene>
<evidence type="ECO:0000313" key="2">
    <source>
        <dbReference type="Proteomes" id="UP000002624"/>
    </source>
</evidence>
<reference evidence="2" key="1">
    <citation type="submission" date="2009-05" db="EMBL/GenBank/DDBJ databases">
        <title>The genome sequence of Ajellomyces capsulatus strain H143.</title>
        <authorList>
            <person name="Champion M."/>
            <person name="Cuomo C.A."/>
            <person name="Ma L.-J."/>
            <person name="Henn M.R."/>
            <person name="Sil A."/>
            <person name="Goldman B."/>
            <person name="Young S.K."/>
            <person name="Kodira C.D."/>
            <person name="Zeng Q."/>
            <person name="Koehrsen M."/>
            <person name="Alvarado L."/>
            <person name="Berlin A.M."/>
            <person name="Borenstein D."/>
            <person name="Chen Z."/>
            <person name="Engels R."/>
            <person name="Freedman E."/>
            <person name="Gellesch M."/>
            <person name="Goldberg J."/>
            <person name="Griggs A."/>
            <person name="Gujja S."/>
            <person name="Heiman D.I."/>
            <person name="Hepburn T.A."/>
            <person name="Howarth C."/>
            <person name="Jen D."/>
            <person name="Larson L."/>
            <person name="Lewis B."/>
            <person name="Mehta T."/>
            <person name="Park D."/>
            <person name="Pearson M."/>
            <person name="Roberts A."/>
            <person name="Saif S."/>
            <person name="Shea T.D."/>
            <person name="Shenoy N."/>
            <person name="Sisk P."/>
            <person name="Stolte C."/>
            <person name="Sykes S."/>
            <person name="Walk T."/>
            <person name="White J."/>
            <person name="Yandava C."/>
            <person name="Klein B."/>
            <person name="McEwen J.G."/>
            <person name="Puccia R."/>
            <person name="Goldman G.H."/>
            <person name="Felipe M.S."/>
            <person name="Nino-Vega G."/>
            <person name="San-Blas G."/>
            <person name="Taylor J.W."/>
            <person name="Mendoza L."/>
            <person name="Galagan J.E."/>
            <person name="Nusbaum C."/>
            <person name="Birren B.W."/>
        </authorList>
    </citation>
    <scope>NUCLEOTIDE SEQUENCE [LARGE SCALE GENOMIC DNA]</scope>
    <source>
        <strain evidence="2">H143</strain>
    </source>
</reference>
<dbReference type="VEuPathDB" id="FungiDB:HCDG_07770"/>
<proteinExistence type="predicted"/>
<name>C6HNI9_AJECH</name>